<proteinExistence type="predicted"/>
<accession>A0ACB8QD25</accession>
<comment type="caution">
    <text evidence="1">The sequence shown here is derived from an EMBL/GenBank/DDBJ whole genome shotgun (WGS) entry which is preliminary data.</text>
</comment>
<reference evidence="1" key="2">
    <citation type="journal article" date="2022" name="New Phytol.">
        <title>Evolutionary transition to the ectomycorrhizal habit in the genomes of a hyperdiverse lineage of mushroom-forming fungi.</title>
        <authorList>
            <person name="Looney B."/>
            <person name="Miyauchi S."/>
            <person name="Morin E."/>
            <person name="Drula E."/>
            <person name="Courty P.E."/>
            <person name="Kohler A."/>
            <person name="Kuo A."/>
            <person name="LaButti K."/>
            <person name="Pangilinan J."/>
            <person name="Lipzen A."/>
            <person name="Riley R."/>
            <person name="Andreopoulos W."/>
            <person name="He G."/>
            <person name="Johnson J."/>
            <person name="Nolan M."/>
            <person name="Tritt A."/>
            <person name="Barry K.W."/>
            <person name="Grigoriev I.V."/>
            <person name="Nagy L.G."/>
            <person name="Hibbett D."/>
            <person name="Henrissat B."/>
            <person name="Matheny P.B."/>
            <person name="Labbe J."/>
            <person name="Martin F.M."/>
        </authorList>
    </citation>
    <scope>NUCLEOTIDE SEQUENCE</scope>
    <source>
        <strain evidence="1">EC-137</strain>
    </source>
</reference>
<gene>
    <name evidence="1" type="ORF">K488DRAFT_72945</name>
</gene>
<reference evidence="1" key="1">
    <citation type="submission" date="2021-02" db="EMBL/GenBank/DDBJ databases">
        <authorList>
            <consortium name="DOE Joint Genome Institute"/>
            <person name="Ahrendt S."/>
            <person name="Looney B.P."/>
            <person name="Miyauchi S."/>
            <person name="Morin E."/>
            <person name="Drula E."/>
            <person name="Courty P.E."/>
            <person name="Chicoki N."/>
            <person name="Fauchery L."/>
            <person name="Kohler A."/>
            <person name="Kuo A."/>
            <person name="Labutti K."/>
            <person name="Pangilinan J."/>
            <person name="Lipzen A."/>
            <person name="Riley R."/>
            <person name="Andreopoulos W."/>
            <person name="He G."/>
            <person name="Johnson J."/>
            <person name="Barry K.W."/>
            <person name="Grigoriev I.V."/>
            <person name="Nagy L."/>
            <person name="Hibbett D."/>
            <person name="Henrissat B."/>
            <person name="Matheny P.B."/>
            <person name="Labbe J."/>
            <person name="Martin F."/>
        </authorList>
    </citation>
    <scope>NUCLEOTIDE SEQUENCE</scope>
    <source>
        <strain evidence="1">EC-137</strain>
    </source>
</reference>
<protein>
    <submittedName>
        <fullName evidence="1">Transcription factor IIA, alpha/beta subunit</fullName>
    </submittedName>
</protein>
<evidence type="ECO:0000313" key="2">
    <source>
        <dbReference type="Proteomes" id="UP000814128"/>
    </source>
</evidence>
<evidence type="ECO:0000313" key="1">
    <source>
        <dbReference type="EMBL" id="KAI0029470.1"/>
    </source>
</evidence>
<sequence length="292" mass="31804">MSNKIVPSIYRTIIDEVITNIKSDFDEYGVSEDVLAELQSKWQAKVIASRVAEFEPQPPPPQAPAPQQQYPPHPTHPHTPLHYQSSTPHYSSPFLTQPPHPSHVKSEPADPRALLYPNYSLPPPPRPPPGYTTPQTQSQPQPRPVATTAVPVSRPLNAMTNGGGSTPGTRIPQVDGASGRIPQLDGSSSSGSSASPPPSQQYAPHSSHPSLPQPAVKSAEADDEAINSDLDDPDSDDSEDVEEGVGETDMMFCTYDKVARVKNKWKCVLKDGMVHINGRDYLFSKCSGEFEW</sequence>
<dbReference type="Proteomes" id="UP000814128">
    <property type="component" value="Unassembled WGS sequence"/>
</dbReference>
<keyword evidence="2" id="KW-1185">Reference proteome</keyword>
<name>A0ACB8QD25_9AGAM</name>
<dbReference type="EMBL" id="MU273674">
    <property type="protein sequence ID" value="KAI0029470.1"/>
    <property type="molecule type" value="Genomic_DNA"/>
</dbReference>
<organism evidence="1 2">
    <name type="scientific">Vararia minispora EC-137</name>
    <dbReference type="NCBI Taxonomy" id="1314806"/>
    <lineage>
        <taxon>Eukaryota</taxon>
        <taxon>Fungi</taxon>
        <taxon>Dikarya</taxon>
        <taxon>Basidiomycota</taxon>
        <taxon>Agaricomycotina</taxon>
        <taxon>Agaricomycetes</taxon>
        <taxon>Russulales</taxon>
        <taxon>Lachnocladiaceae</taxon>
        <taxon>Vararia</taxon>
    </lineage>
</organism>